<comment type="caution">
    <text evidence="1">The sequence shown here is derived from an EMBL/GenBank/DDBJ whole genome shotgun (WGS) entry which is preliminary data.</text>
</comment>
<dbReference type="AlphaFoldDB" id="A0A8H6ULN5"/>
<evidence type="ECO:0000313" key="1">
    <source>
        <dbReference type="EMBL" id="KAF7155945.1"/>
    </source>
</evidence>
<dbReference type="EMBL" id="JACBAF010002316">
    <property type="protein sequence ID" value="KAF7155945.1"/>
    <property type="molecule type" value="Genomic_DNA"/>
</dbReference>
<name>A0A8H6ULN5_9EURO</name>
<proteinExistence type="predicted"/>
<protein>
    <submittedName>
        <fullName evidence="1">Uncharacterized protein</fullName>
    </submittedName>
</protein>
<organism evidence="1 2">
    <name type="scientific">Aspergillus hiratsukae</name>
    <dbReference type="NCBI Taxonomy" id="1194566"/>
    <lineage>
        <taxon>Eukaryota</taxon>
        <taxon>Fungi</taxon>
        <taxon>Dikarya</taxon>
        <taxon>Ascomycota</taxon>
        <taxon>Pezizomycotina</taxon>
        <taxon>Eurotiomycetes</taxon>
        <taxon>Eurotiomycetidae</taxon>
        <taxon>Eurotiales</taxon>
        <taxon>Aspergillaceae</taxon>
        <taxon>Aspergillus</taxon>
        <taxon>Aspergillus subgen. Fumigati</taxon>
    </lineage>
</organism>
<sequence length="153" mass="16564">MCSVLNFSPLGRSENNIHVDGTSDRPLRPPPITDLGYCHPTTGKNYTVFMVESYRSTLPYGPPALNSTLHDVTPVMTVFYPNSSSQQAMLVDVHLTCLTVVGVNFSATLATDSVGTGVRAVSVWSFVGLGLMSGDILRALEGILEERMVCVKR</sequence>
<accession>A0A8H6ULN5</accession>
<gene>
    <name evidence="1" type="ORF">CNMCM6106_007857</name>
</gene>
<reference evidence="1" key="1">
    <citation type="submission" date="2020-06" db="EMBL/GenBank/DDBJ databases">
        <title>Draft genome sequences of strains closely related to Aspergillus parafelis and Aspergillus hiratsukae.</title>
        <authorList>
            <person name="Dos Santos R.A.C."/>
            <person name="Rivero-Menendez O."/>
            <person name="Steenwyk J.L."/>
            <person name="Mead M.E."/>
            <person name="Goldman G.H."/>
            <person name="Alastruey-Izquierdo A."/>
            <person name="Rokas A."/>
        </authorList>
    </citation>
    <scope>NUCLEOTIDE SEQUENCE</scope>
    <source>
        <strain evidence="1">CNM-CM6106</strain>
    </source>
</reference>
<evidence type="ECO:0000313" key="2">
    <source>
        <dbReference type="Proteomes" id="UP000662466"/>
    </source>
</evidence>
<dbReference type="Proteomes" id="UP000662466">
    <property type="component" value="Unassembled WGS sequence"/>
</dbReference>